<evidence type="ECO:0000256" key="2">
    <source>
        <dbReference type="ARBA" id="ARBA00051243"/>
    </source>
</evidence>
<dbReference type="eggNOG" id="KOG0200">
    <property type="taxonomic scope" value="Eukaryota"/>
</dbReference>
<dbReference type="PANTHER" id="PTHR24416:SF600">
    <property type="entry name" value="PDGF- AND VEGF-RECEPTOR RELATED, ISOFORM J"/>
    <property type="match status" value="1"/>
</dbReference>
<keyword evidence="7" id="KW-1185">Reference proteome</keyword>
<dbReference type="AlphaFoldDB" id="E9GQD0"/>
<keyword evidence="3" id="KW-0547">Nucleotide-binding</keyword>
<feature type="domain" description="Protein kinase" evidence="5">
    <location>
        <begin position="63"/>
        <end position="393"/>
    </location>
</feature>
<proteinExistence type="predicted"/>
<dbReference type="FunCoup" id="E9GQD0">
    <property type="interactions" value="4"/>
</dbReference>
<evidence type="ECO:0000256" key="1">
    <source>
        <dbReference type="ARBA" id="ARBA00004167"/>
    </source>
</evidence>
<feature type="compositionally biased region" description="Polar residues" evidence="4">
    <location>
        <begin position="444"/>
        <end position="453"/>
    </location>
</feature>
<name>E9GQD0_DAPPU</name>
<dbReference type="OrthoDB" id="10261027at2759"/>
<protein>
    <recommendedName>
        <fullName evidence="5">Protein kinase domain-containing protein</fullName>
    </recommendedName>
</protein>
<dbReference type="PROSITE" id="PS50011">
    <property type="entry name" value="PROTEIN_KINASE_DOM"/>
    <property type="match status" value="1"/>
</dbReference>
<dbReference type="InterPro" id="IPR000719">
    <property type="entry name" value="Prot_kinase_dom"/>
</dbReference>
<reference evidence="6 7" key="1">
    <citation type="journal article" date="2011" name="Science">
        <title>The ecoresponsive genome of Daphnia pulex.</title>
        <authorList>
            <person name="Colbourne J.K."/>
            <person name="Pfrender M.E."/>
            <person name="Gilbert D."/>
            <person name="Thomas W.K."/>
            <person name="Tucker A."/>
            <person name="Oakley T.H."/>
            <person name="Tokishita S."/>
            <person name="Aerts A."/>
            <person name="Arnold G.J."/>
            <person name="Basu M.K."/>
            <person name="Bauer D.J."/>
            <person name="Caceres C.E."/>
            <person name="Carmel L."/>
            <person name="Casola C."/>
            <person name="Choi J.H."/>
            <person name="Detter J.C."/>
            <person name="Dong Q."/>
            <person name="Dusheyko S."/>
            <person name="Eads B.D."/>
            <person name="Frohlich T."/>
            <person name="Geiler-Samerotte K.A."/>
            <person name="Gerlach D."/>
            <person name="Hatcher P."/>
            <person name="Jogdeo S."/>
            <person name="Krijgsveld J."/>
            <person name="Kriventseva E.V."/>
            <person name="Kultz D."/>
            <person name="Laforsch C."/>
            <person name="Lindquist E."/>
            <person name="Lopez J."/>
            <person name="Manak J.R."/>
            <person name="Muller J."/>
            <person name="Pangilinan J."/>
            <person name="Patwardhan R.P."/>
            <person name="Pitluck S."/>
            <person name="Pritham E.J."/>
            <person name="Rechtsteiner A."/>
            <person name="Rho M."/>
            <person name="Rogozin I.B."/>
            <person name="Sakarya O."/>
            <person name="Salamov A."/>
            <person name="Schaack S."/>
            <person name="Shapiro H."/>
            <person name="Shiga Y."/>
            <person name="Skalitzky C."/>
            <person name="Smith Z."/>
            <person name="Souvorov A."/>
            <person name="Sung W."/>
            <person name="Tang Z."/>
            <person name="Tsuchiya D."/>
            <person name="Tu H."/>
            <person name="Vos H."/>
            <person name="Wang M."/>
            <person name="Wolf Y.I."/>
            <person name="Yamagata H."/>
            <person name="Yamada T."/>
            <person name="Ye Y."/>
            <person name="Shaw J.R."/>
            <person name="Andrews J."/>
            <person name="Crease T.J."/>
            <person name="Tang H."/>
            <person name="Lucas S.M."/>
            <person name="Robertson H.M."/>
            <person name="Bork P."/>
            <person name="Koonin E.V."/>
            <person name="Zdobnov E.M."/>
            <person name="Grigoriev I.V."/>
            <person name="Lynch M."/>
            <person name="Boore J.L."/>
        </authorList>
    </citation>
    <scope>NUCLEOTIDE SEQUENCE [LARGE SCALE GENOMIC DNA]</scope>
</reference>
<comment type="subcellular location">
    <subcellularLocation>
        <location evidence="1">Membrane</location>
        <topology evidence="1">Single-pass membrane protein</topology>
    </subcellularLocation>
</comment>
<keyword evidence="3" id="KW-0067">ATP-binding</keyword>
<dbReference type="InterPro" id="IPR017441">
    <property type="entry name" value="Protein_kinase_ATP_BS"/>
</dbReference>
<dbReference type="Pfam" id="PF07714">
    <property type="entry name" value="PK_Tyr_Ser-Thr"/>
    <property type="match status" value="1"/>
</dbReference>
<organism evidence="6 7">
    <name type="scientific">Daphnia pulex</name>
    <name type="common">Water flea</name>
    <dbReference type="NCBI Taxonomy" id="6669"/>
    <lineage>
        <taxon>Eukaryota</taxon>
        <taxon>Metazoa</taxon>
        <taxon>Ecdysozoa</taxon>
        <taxon>Arthropoda</taxon>
        <taxon>Crustacea</taxon>
        <taxon>Branchiopoda</taxon>
        <taxon>Diplostraca</taxon>
        <taxon>Cladocera</taxon>
        <taxon>Anomopoda</taxon>
        <taxon>Daphniidae</taxon>
        <taxon>Daphnia</taxon>
    </lineage>
</organism>
<dbReference type="HOGENOM" id="CLU_000288_7_40_1"/>
<dbReference type="GO" id="GO:0005524">
    <property type="term" value="F:ATP binding"/>
    <property type="evidence" value="ECO:0007669"/>
    <property type="project" value="UniProtKB-UniRule"/>
</dbReference>
<dbReference type="Gene3D" id="3.30.200.20">
    <property type="entry name" value="Phosphorylase Kinase, domain 1"/>
    <property type="match status" value="1"/>
</dbReference>
<evidence type="ECO:0000259" key="5">
    <source>
        <dbReference type="PROSITE" id="PS50011"/>
    </source>
</evidence>
<evidence type="ECO:0000313" key="7">
    <source>
        <dbReference type="Proteomes" id="UP000000305"/>
    </source>
</evidence>
<dbReference type="Gene3D" id="1.10.510.10">
    <property type="entry name" value="Transferase(Phosphotransferase) domain 1"/>
    <property type="match status" value="1"/>
</dbReference>
<sequence length="516" mass="57598">MGIHLKLTIVQLIRVQKVYQELINNRLKLLEGNLERINPDSPLEDQLDLLPYDNKYEFPSNHLVLGEQLGAGQFGRVVQAKAVGMGPGNSKVAVKMVKSALDNTGLTSLASELKILIHLGFHLNVVSLLGACTKNLIKGELMVIVEFCAYGNLQDFLMTNRSHFMNELDEEGDPSPVCQHSTPEESAAKPTPPAQVPSGNNSSDYKPRYWSPNNSRKEESRSPIVCTHDLIEWSYQIACGMNYLTKRKVLHGDLAARNVLLADDNIVKIADFGLSRQVYKNCNYQKQGQEALPVKWMAIESLVDRVFSSKSDVWSYGVTIWELFSLSKQPYPEVNELAELIRFLQSGQRMEKPELMPRVIGNVMADCWKHNQEERLTFAQLEEILGEMVTPIIRQRFAGAEVVEETNNYMQMNKETDGHSNAGAAESMPDYLRMNSTGKREDSPPSNAPTASQPPNYPLKLYPKLSVTNYINTSTEINTPPQTPMAYANIGGHAPLSPTESLADTNYLAMLPAAQV</sequence>
<feature type="region of interest" description="Disordered" evidence="4">
    <location>
        <begin position="434"/>
        <end position="459"/>
    </location>
</feature>
<dbReference type="FunFam" id="1.10.510.10:FF:000373">
    <property type="entry name" value="Receptor protein-tyrosine kinase"/>
    <property type="match status" value="1"/>
</dbReference>
<dbReference type="GO" id="GO:0005886">
    <property type="term" value="C:plasma membrane"/>
    <property type="evidence" value="ECO:0000318"/>
    <property type="project" value="GO_Central"/>
</dbReference>
<feature type="region of interest" description="Disordered" evidence="4">
    <location>
        <begin position="168"/>
        <end position="219"/>
    </location>
</feature>
<dbReference type="InterPro" id="IPR001245">
    <property type="entry name" value="Ser-Thr/Tyr_kinase_cat_dom"/>
</dbReference>
<dbReference type="GO" id="GO:0043410">
    <property type="term" value="P:positive regulation of MAPK cascade"/>
    <property type="evidence" value="ECO:0000318"/>
    <property type="project" value="GO_Central"/>
</dbReference>
<dbReference type="PROSITE" id="PS00109">
    <property type="entry name" value="PROTEIN_KINASE_TYR"/>
    <property type="match status" value="1"/>
</dbReference>
<dbReference type="FunFam" id="3.30.200.20:FF:000690">
    <property type="entry name" value="Receptor tyrosine kinase"/>
    <property type="match status" value="1"/>
</dbReference>
<dbReference type="GO" id="GO:0007169">
    <property type="term" value="P:cell surface receptor protein tyrosine kinase signaling pathway"/>
    <property type="evidence" value="ECO:0000318"/>
    <property type="project" value="GO_Central"/>
</dbReference>
<dbReference type="CDD" id="cd00192">
    <property type="entry name" value="PTKc"/>
    <property type="match status" value="1"/>
</dbReference>
<gene>
    <name evidence="6" type="ORF">DAPPUDRAFT_53509</name>
</gene>
<dbReference type="PROSITE" id="PS00107">
    <property type="entry name" value="PROTEIN_KINASE_ATP"/>
    <property type="match status" value="1"/>
</dbReference>
<dbReference type="EMBL" id="GL732558">
    <property type="protein sequence ID" value="EFX78105.1"/>
    <property type="molecule type" value="Genomic_DNA"/>
</dbReference>
<dbReference type="InterPro" id="IPR050122">
    <property type="entry name" value="RTK"/>
</dbReference>
<evidence type="ECO:0000313" key="6">
    <source>
        <dbReference type="EMBL" id="EFX78105.1"/>
    </source>
</evidence>
<dbReference type="PANTHER" id="PTHR24416">
    <property type="entry name" value="TYROSINE-PROTEIN KINASE RECEPTOR"/>
    <property type="match status" value="1"/>
</dbReference>
<accession>E9GQD0</accession>
<dbReference type="SUPFAM" id="SSF56112">
    <property type="entry name" value="Protein kinase-like (PK-like)"/>
    <property type="match status" value="1"/>
</dbReference>
<evidence type="ECO:0000256" key="3">
    <source>
        <dbReference type="PROSITE-ProRule" id="PRU10141"/>
    </source>
</evidence>
<dbReference type="InParanoid" id="E9GQD0"/>
<dbReference type="GO" id="GO:0004714">
    <property type="term" value="F:transmembrane receptor protein tyrosine kinase activity"/>
    <property type="evidence" value="ECO:0000318"/>
    <property type="project" value="GO_Central"/>
</dbReference>
<dbReference type="InterPro" id="IPR011009">
    <property type="entry name" value="Kinase-like_dom_sf"/>
</dbReference>
<feature type="binding site" evidence="3">
    <location>
        <position position="95"/>
    </location>
    <ligand>
        <name>ATP</name>
        <dbReference type="ChEBI" id="CHEBI:30616"/>
    </ligand>
</feature>
<dbReference type="GO" id="GO:0043235">
    <property type="term" value="C:receptor complex"/>
    <property type="evidence" value="ECO:0000318"/>
    <property type="project" value="GO_Central"/>
</dbReference>
<dbReference type="InterPro" id="IPR008266">
    <property type="entry name" value="Tyr_kinase_AS"/>
</dbReference>
<dbReference type="Proteomes" id="UP000000305">
    <property type="component" value="Unassembled WGS sequence"/>
</dbReference>
<evidence type="ECO:0000256" key="4">
    <source>
        <dbReference type="SAM" id="MobiDB-lite"/>
    </source>
</evidence>
<comment type="catalytic activity">
    <reaction evidence="2">
        <text>L-tyrosyl-[protein] + ATP = O-phospho-L-tyrosyl-[protein] + ADP + H(+)</text>
        <dbReference type="Rhea" id="RHEA:10596"/>
        <dbReference type="Rhea" id="RHEA-COMP:10136"/>
        <dbReference type="Rhea" id="RHEA-COMP:20101"/>
        <dbReference type="ChEBI" id="CHEBI:15378"/>
        <dbReference type="ChEBI" id="CHEBI:30616"/>
        <dbReference type="ChEBI" id="CHEBI:46858"/>
        <dbReference type="ChEBI" id="CHEBI:61978"/>
        <dbReference type="ChEBI" id="CHEBI:456216"/>
        <dbReference type="EC" id="2.7.10.1"/>
    </reaction>
</comment>
<dbReference type="KEGG" id="dpx:DAPPUDRAFT_53509"/>
<dbReference type="PhylomeDB" id="E9GQD0"/>